<comment type="caution">
    <text evidence="1">The sequence shown here is derived from an EMBL/GenBank/DDBJ whole genome shotgun (WGS) entry which is preliminary data.</text>
</comment>
<dbReference type="EMBL" id="BAABME010010544">
    <property type="protein sequence ID" value="GAA0179715.1"/>
    <property type="molecule type" value="Genomic_DNA"/>
</dbReference>
<dbReference type="AlphaFoldDB" id="A0AAV3RPR6"/>
<evidence type="ECO:0000313" key="1">
    <source>
        <dbReference type="EMBL" id="GAA0179715.1"/>
    </source>
</evidence>
<name>A0AAV3RPR6_LITER</name>
<accession>A0AAV3RPR6</accession>
<keyword evidence="2" id="KW-1185">Reference proteome</keyword>
<organism evidence="1 2">
    <name type="scientific">Lithospermum erythrorhizon</name>
    <name type="common">Purple gromwell</name>
    <name type="synonym">Lithospermum officinale var. erythrorhizon</name>
    <dbReference type="NCBI Taxonomy" id="34254"/>
    <lineage>
        <taxon>Eukaryota</taxon>
        <taxon>Viridiplantae</taxon>
        <taxon>Streptophyta</taxon>
        <taxon>Embryophyta</taxon>
        <taxon>Tracheophyta</taxon>
        <taxon>Spermatophyta</taxon>
        <taxon>Magnoliopsida</taxon>
        <taxon>eudicotyledons</taxon>
        <taxon>Gunneridae</taxon>
        <taxon>Pentapetalae</taxon>
        <taxon>asterids</taxon>
        <taxon>lamiids</taxon>
        <taxon>Boraginales</taxon>
        <taxon>Boraginaceae</taxon>
        <taxon>Boraginoideae</taxon>
        <taxon>Lithospermeae</taxon>
        <taxon>Lithospermum</taxon>
    </lineage>
</organism>
<reference evidence="1 2" key="1">
    <citation type="submission" date="2024-01" db="EMBL/GenBank/DDBJ databases">
        <title>The complete chloroplast genome sequence of Lithospermum erythrorhizon: insights into the phylogenetic relationship among Boraginaceae species and the maternal lineages of purple gromwells.</title>
        <authorList>
            <person name="Okada T."/>
            <person name="Watanabe K."/>
        </authorList>
    </citation>
    <scope>NUCLEOTIDE SEQUENCE [LARGE SCALE GENOMIC DNA]</scope>
</reference>
<gene>
    <name evidence="1" type="ORF">LIER_30010</name>
</gene>
<sequence>MAFFPPSPEYTPSVRHAVVAGPRTSFIVLTWTTAASMRVAFGSGLVRTLEDREQLLDHAVAVLDEAIWGTPAVGLHYQDLESSLSDRLDALEALAPF</sequence>
<protein>
    <submittedName>
        <fullName evidence="1">Uncharacterized protein</fullName>
    </submittedName>
</protein>
<proteinExistence type="predicted"/>
<dbReference type="Proteomes" id="UP001454036">
    <property type="component" value="Unassembled WGS sequence"/>
</dbReference>
<evidence type="ECO:0000313" key="2">
    <source>
        <dbReference type="Proteomes" id="UP001454036"/>
    </source>
</evidence>